<reference evidence="1" key="1">
    <citation type="submission" date="2022-11" db="EMBL/GenBank/DDBJ databases">
        <authorList>
            <person name="Morgan W.R."/>
            <person name="Tartar A."/>
        </authorList>
    </citation>
    <scope>NUCLEOTIDE SEQUENCE</scope>
    <source>
        <strain evidence="1">ARSEF 373</strain>
    </source>
</reference>
<dbReference type="AlphaFoldDB" id="A0AAV2Z7H7"/>
<feature type="non-terminal residue" evidence="1">
    <location>
        <position position="1"/>
    </location>
</feature>
<reference evidence="1" key="2">
    <citation type="journal article" date="2023" name="Microbiol Resour">
        <title>Decontamination and Annotation of the Draft Genome Sequence of the Oomycete Lagenidium giganteum ARSEF 373.</title>
        <authorList>
            <person name="Morgan W.R."/>
            <person name="Tartar A."/>
        </authorList>
    </citation>
    <scope>NUCLEOTIDE SEQUENCE</scope>
    <source>
        <strain evidence="1">ARSEF 373</strain>
    </source>
</reference>
<proteinExistence type="predicted"/>
<organism evidence="1 2">
    <name type="scientific">Lagenidium giganteum</name>
    <dbReference type="NCBI Taxonomy" id="4803"/>
    <lineage>
        <taxon>Eukaryota</taxon>
        <taxon>Sar</taxon>
        <taxon>Stramenopiles</taxon>
        <taxon>Oomycota</taxon>
        <taxon>Peronosporomycetes</taxon>
        <taxon>Pythiales</taxon>
        <taxon>Pythiaceae</taxon>
    </lineage>
</organism>
<name>A0AAV2Z7H7_9STRA</name>
<evidence type="ECO:0000313" key="1">
    <source>
        <dbReference type="EMBL" id="DBA01504.1"/>
    </source>
</evidence>
<keyword evidence="2" id="KW-1185">Reference proteome</keyword>
<protein>
    <submittedName>
        <fullName evidence="1">Uncharacterized protein</fullName>
    </submittedName>
</protein>
<sequence length="59" mass="6677">RHITFTWSIFDKCLKTAPRWSRSSCTSHPSHVGDEAGLCPLLPNTFELLLGTCLRRVYG</sequence>
<gene>
    <name evidence="1" type="ORF">N0F65_004854</name>
</gene>
<dbReference type="EMBL" id="DAKRPA010000046">
    <property type="protein sequence ID" value="DBA01504.1"/>
    <property type="molecule type" value="Genomic_DNA"/>
</dbReference>
<accession>A0AAV2Z7H7</accession>
<dbReference type="Proteomes" id="UP001146120">
    <property type="component" value="Unassembled WGS sequence"/>
</dbReference>
<evidence type="ECO:0000313" key="2">
    <source>
        <dbReference type="Proteomes" id="UP001146120"/>
    </source>
</evidence>
<comment type="caution">
    <text evidence="1">The sequence shown here is derived from an EMBL/GenBank/DDBJ whole genome shotgun (WGS) entry which is preliminary data.</text>
</comment>